<reference evidence="18 19" key="1">
    <citation type="journal article" date="2017" name="Nature">
        <title>Atmospheric trace gases support primary production in Antarctic desert surface soil.</title>
        <authorList>
            <person name="Ji M."/>
            <person name="Greening C."/>
            <person name="Vanwonterghem I."/>
            <person name="Carere C.R."/>
            <person name="Bay S.K."/>
            <person name="Steen J.A."/>
            <person name="Montgomery K."/>
            <person name="Lines T."/>
            <person name="Beardall J."/>
            <person name="van Dorst J."/>
            <person name="Snape I."/>
            <person name="Stott M.B."/>
            <person name="Hugenholtz P."/>
            <person name="Ferrari B.C."/>
        </authorList>
    </citation>
    <scope>NUCLEOTIDE SEQUENCE [LARGE SCALE GENOMIC DNA]</scope>
    <source>
        <strain evidence="18">RRmetagenome_bin12</strain>
    </source>
</reference>
<dbReference type="InterPro" id="IPR017961">
    <property type="entry name" value="DNA_pol_Y-fam_little_finger"/>
</dbReference>
<evidence type="ECO:0000256" key="14">
    <source>
        <dbReference type="ARBA" id="ARBA00049244"/>
    </source>
</evidence>
<dbReference type="SUPFAM" id="SSF56672">
    <property type="entry name" value="DNA/RNA polymerases"/>
    <property type="match status" value="1"/>
</dbReference>
<evidence type="ECO:0000256" key="2">
    <source>
        <dbReference type="ARBA" id="ARBA00010945"/>
    </source>
</evidence>
<evidence type="ECO:0000256" key="10">
    <source>
        <dbReference type="ARBA" id="ARBA00022842"/>
    </source>
</evidence>
<dbReference type="EC" id="2.7.7.7" evidence="15"/>
<keyword evidence="8 15" id="KW-0479">Metal-binding</keyword>
<dbReference type="Pfam" id="PF11799">
    <property type="entry name" value="IMS_C"/>
    <property type="match status" value="1"/>
</dbReference>
<dbReference type="GO" id="GO:0006281">
    <property type="term" value="P:DNA repair"/>
    <property type="evidence" value="ECO:0007669"/>
    <property type="project" value="UniProtKB-UniRule"/>
</dbReference>
<dbReference type="InterPro" id="IPR022880">
    <property type="entry name" value="DNApol_IV"/>
</dbReference>
<comment type="cofactor">
    <cofactor evidence="15">
        <name>Mg(2+)</name>
        <dbReference type="ChEBI" id="CHEBI:18420"/>
    </cofactor>
    <text evidence="15">Binds 2 magnesium ions per subunit.</text>
</comment>
<keyword evidence="13 15" id="KW-0234">DNA repair</keyword>
<gene>
    <name evidence="15" type="primary">dinB</name>
    <name evidence="18" type="ORF">DLM65_14360</name>
</gene>
<feature type="active site" evidence="15">
    <location>
        <position position="114"/>
    </location>
</feature>
<keyword evidence="6 15" id="KW-0548">Nucleotidyltransferase</keyword>
<dbReference type="GO" id="GO:0003684">
    <property type="term" value="F:damaged DNA binding"/>
    <property type="evidence" value="ECO:0007669"/>
    <property type="project" value="InterPro"/>
</dbReference>
<dbReference type="InterPro" id="IPR036775">
    <property type="entry name" value="DNA_pol_Y-fam_lit_finger_sf"/>
</dbReference>
<evidence type="ECO:0000259" key="17">
    <source>
        <dbReference type="PROSITE" id="PS50173"/>
    </source>
</evidence>
<keyword evidence="12 15" id="KW-0238">DNA-binding</keyword>
<keyword evidence="4 15" id="KW-0963">Cytoplasm</keyword>
<dbReference type="GO" id="GO:0042276">
    <property type="term" value="P:error-prone translesion synthesis"/>
    <property type="evidence" value="ECO:0007669"/>
    <property type="project" value="TreeGrafter"/>
</dbReference>
<evidence type="ECO:0000256" key="3">
    <source>
        <dbReference type="ARBA" id="ARBA00022457"/>
    </source>
</evidence>
<feature type="compositionally biased region" description="Basic and acidic residues" evidence="16">
    <location>
        <begin position="395"/>
        <end position="404"/>
    </location>
</feature>
<dbReference type="HAMAP" id="MF_01113">
    <property type="entry name" value="DNApol_IV"/>
    <property type="match status" value="1"/>
</dbReference>
<name>A0A2W6AJR9_9BACT</name>
<feature type="site" description="Substrate discrimination" evidence="15">
    <location>
        <position position="21"/>
    </location>
</feature>
<dbReference type="Gene3D" id="3.30.70.270">
    <property type="match status" value="1"/>
</dbReference>
<accession>A0A2W6AJR9</accession>
<keyword evidence="5 15" id="KW-0808">Transferase</keyword>
<evidence type="ECO:0000256" key="12">
    <source>
        <dbReference type="ARBA" id="ARBA00023125"/>
    </source>
</evidence>
<dbReference type="AlphaFoldDB" id="A0A2W6AJR9"/>
<evidence type="ECO:0000256" key="11">
    <source>
        <dbReference type="ARBA" id="ARBA00022932"/>
    </source>
</evidence>
<keyword evidence="9 15" id="KW-0227">DNA damage</keyword>
<evidence type="ECO:0000256" key="9">
    <source>
        <dbReference type="ARBA" id="ARBA00022763"/>
    </source>
</evidence>
<evidence type="ECO:0000256" key="13">
    <source>
        <dbReference type="ARBA" id="ARBA00023204"/>
    </source>
</evidence>
<dbReference type="PANTHER" id="PTHR11076:SF33">
    <property type="entry name" value="DNA POLYMERASE KAPPA"/>
    <property type="match status" value="1"/>
</dbReference>
<evidence type="ECO:0000256" key="16">
    <source>
        <dbReference type="SAM" id="MobiDB-lite"/>
    </source>
</evidence>
<dbReference type="InterPro" id="IPR053848">
    <property type="entry name" value="IMS_HHH_1"/>
</dbReference>
<evidence type="ECO:0000313" key="18">
    <source>
        <dbReference type="EMBL" id="PZR77961.1"/>
    </source>
</evidence>
<proteinExistence type="inferred from homology"/>
<feature type="binding site" evidence="15">
    <location>
        <position position="113"/>
    </location>
    <ligand>
        <name>Mg(2+)</name>
        <dbReference type="ChEBI" id="CHEBI:18420"/>
    </ligand>
</feature>
<dbReference type="NCBIfam" id="NF002677">
    <property type="entry name" value="PRK02406.1"/>
    <property type="match status" value="1"/>
</dbReference>
<dbReference type="Proteomes" id="UP000248724">
    <property type="component" value="Unassembled WGS sequence"/>
</dbReference>
<evidence type="ECO:0000313" key="19">
    <source>
        <dbReference type="Proteomes" id="UP000248724"/>
    </source>
</evidence>
<comment type="similarity">
    <text evidence="2 15">Belongs to the DNA polymerase type-Y family.</text>
</comment>
<evidence type="ECO:0000256" key="4">
    <source>
        <dbReference type="ARBA" id="ARBA00022490"/>
    </source>
</evidence>
<dbReference type="InterPro" id="IPR043128">
    <property type="entry name" value="Rev_trsase/Diguanyl_cyclase"/>
</dbReference>
<dbReference type="Gene3D" id="3.30.1490.100">
    <property type="entry name" value="DNA polymerase, Y-family, little finger domain"/>
    <property type="match status" value="1"/>
</dbReference>
<keyword evidence="3 15" id="KW-0515">Mutator protein</keyword>
<dbReference type="Pfam" id="PF21999">
    <property type="entry name" value="IMS_HHH_1"/>
    <property type="match status" value="1"/>
</dbReference>
<evidence type="ECO:0000256" key="1">
    <source>
        <dbReference type="ARBA" id="ARBA00004496"/>
    </source>
</evidence>
<feature type="domain" description="UmuC" evidence="17">
    <location>
        <begin position="12"/>
        <end position="195"/>
    </location>
</feature>
<evidence type="ECO:0000256" key="7">
    <source>
        <dbReference type="ARBA" id="ARBA00022705"/>
    </source>
</evidence>
<dbReference type="GO" id="GO:0009432">
    <property type="term" value="P:SOS response"/>
    <property type="evidence" value="ECO:0007669"/>
    <property type="project" value="TreeGrafter"/>
</dbReference>
<comment type="subunit">
    <text evidence="15">Monomer.</text>
</comment>
<dbReference type="FunFam" id="3.40.1170.60:FF:000001">
    <property type="entry name" value="DNA polymerase IV"/>
    <property type="match status" value="1"/>
</dbReference>
<dbReference type="Pfam" id="PF00817">
    <property type="entry name" value="IMS"/>
    <property type="match status" value="1"/>
</dbReference>
<dbReference type="Gene3D" id="3.40.1170.60">
    <property type="match status" value="1"/>
</dbReference>
<keyword evidence="7 15" id="KW-0235">DNA replication</keyword>
<dbReference type="EMBL" id="QHBU01000275">
    <property type="protein sequence ID" value="PZR77961.1"/>
    <property type="molecule type" value="Genomic_DNA"/>
</dbReference>
<dbReference type="InterPro" id="IPR050116">
    <property type="entry name" value="DNA_polymerase-Y"/>
</dbReference>
<comment type="subcellular location">
    <subcellularLocation>
        <location evidence="1 15">Cytoplasm</location>
    </subcellularLocation>
</comment>
<dbReference type="InterPro" id="IPR001126">
    <property type="entry name" value="UmuC"/>
</dbReference>
<dbReference type="GO" id="GO:0005829">
    <property type="term" value="C:cytosol"/>
    <property type="evidence" value="ECO:0007669"/>
    <property type="project" value="TreeGrafter"/>
</dbReference>
<dbReference type="PROSITE" id="PS50173">
    <property type="entry name" value="UMUC"/>
    <property type="match status" value="1"/>
</dbReference>
<sequence length="410" mass="44717">MDTGTVNWPRAIIHVDLDAFYASVEQLRRPELRGKAVIVGGGGENYRRGVVSACSYEARRFGVHSAMPLGRALRLCPHAVVLPVDFTAYRAASRAVFDLARQLTPQMEPVSLDEAYLDVTGSIRRMGLPDQMARDLRDRIKAECELDASCGVATSKMVAKVGSDLEKPRGMVVVPPGDEAAFLAPLPLRRLPGLGPASEKALSSLGLVTLGDLAAFPLPALRRRLGEHAAISLSERARGIDRSDVTVPDRPKSISREETFSTDVSDRAELHRLLRACAADVGRQLRHGHWAAKTATLKLRYSDFATYTRQLTWPTPQDGDIVLAQAGMQLFNTAWSGAPVRLLGMGVSGIIPAAQLDLFDVHGAPRDTRLDRTLDSLRERFGNAAPKRGGAPALRDLDFRGEDLRTDDED</sequence>
<dbReference type="GO" id="GO:0003887">
    <property type="term" value="F:DNA-directed DNA polymerase activity"/>
    <property type="evidence" value="ECO:0007669"/>
    <property type="project" value="UniProtKB-UniRule"/>
</dbReference>
<keyword evidence="11 15" id="KW-0239">DNA-directed DNA polymerase</keyword>
<evidence type="ECO:0000256" key="8">
    <source>
        <dbReference type="ARBA" id="ARBA00022723"/>
    </source>
</evidence>
<dbReference type="CDD" id="cd03586">
    <property type="entry name" value="PolY_Pol_IV_kappa"/>
    <property type="match status" value="1"/>
</dbReference>
<dbReference type="GO" id="GO:0000287">
    <property type="term" value="F:magnesium ion binding"/>
    <property type="evidence" value="ECO:0007669"/>
    <property type="project" value="UniProtKB-UniRule"/>
</dbReference>
<evidence type="ECO:0000256" key="6">
    <source>
        <dbReference type="ARBA" id="ARBA00022695"/>
    </source>
</evidence>
<dbReference type="GO" id="GO:0006261">
    <property type="term" value="P:DNA-templated DNA replication"/>
    <property type="evidence" value="ECO:0007669"/>
    <property type="project" value="UniProtKB-UniRule"/>
</dbReference>
<feature type="binding site" evidence="15">
    <location>
        <position position="16"/>
    </location>
    <ligand>
        <name>Mg(2+)</name>
        <dbReference type="ChEBI" id="CHEBI:18420"/>
    </ligand>
</feature>
<keyword evidence="10 15" id="KW-0460">Magnesium</keyword>
<evidence type="ECO:0000256" key="5">
    <source>
        <dbReference type="ARBA" id="ARBA00022679"/>
    </source>
</evidence>
<dbReference type="PANTHER" id="PTHR11076">
    <property type="entry name" value="DNA REPAIR POLYMERASE UMUC / TRANSFERASE FAMILY MEMBER"/>
    <property type="match status" value="1"/>
</dbReference>
<comment type="function">
    <text evidence="15">Poorly processive, error-prone DNA polymerase involved in untargeted mutagenesis. Copies undamaged DNA at stalled replication forks, which arise in vivo from mismatched or misaligned primer ends. These misaligned primers can be extended by PolIV. Exhibits no 3'-5' exonuclease (proofreading) activity. May be involved in translesional synthesis, in conjunction with the beta clamp from PolIII.</text>
</comment>
<organism evidence="18 19">
    <name type="scientific">Candidatus Aeolococcus gillhamiae</name>
    <dbReference type="NCBI Taxonomy" id="3127015"/>
    <lineage>
        <taxon>Bacteria</taxon>
        <taxon>Bacillati</taxon>
        <taxon>Candidatus Dormiibacterota</taxon>
        <taxon>Candidatus Dormibacteria</taxon>
        <taxon>Candidatus Aeolococcales</taxon>
        <taxon>Candidatus Aeolococcaceae</taxon>
        <taxon>Candidatus Aeolococcus</taxon>
    </lineage>
</organism>
<comment type="caution">
    <text evidence="18">The sequence shown here is derived from an EMBL/GenBank/DDBJ whole genome shotgun (WGS) entry which is preliminary data.</text>
</comment>
<feature type="region of interest" description="Disordered" evidence="16">
    <location>
        <begin position="382"/>
        <end position="410"/>
    </location>
</feature>
<dbReference type="Gene3D" id="1.10.150.20">
    <property type="entry name" value="5' to 3' exonuclease, C-terminal subdomain"/>
    <property type="match status" value="1"/>
</dbReference>
<dbReference type="SUPFAM" id="SSF100879">
    <property type="entry name" value="Lesion bypass DNA polymerase (Y-family), little finger domain"/>
    <property type="match status" value="1"/>
</dbReference>
<evidence type="ECO:0000256" key="15">
    <source>
        <dbReference type="HAMAP-Rule" id="MF_01113"/>
    </source>
</evidence>
<comment type="catalytic activity">
    <reaction evidence="14 15">
        <text>DNA(n) + a 2'-deoxyribonucleoside 5'-triphosphate = DNA(n+1) + diphosphate</text>
        <dbReference type="Rhea" id="RHEA:22508"/>
        <dbReference type="Rhea" id="RHEA-COMP:17339"/>
        <dbReference type="Rhea" id="RHEA-COMP:17340"/>
        <dbReference type="ChEBI" id="CHEBI:33019"/>
        <dbReference type="ChEBI" id="CHEBI:61560"/>
        <dbReference type="ChEBI" id="CHEBI:173112"/>
        <dbReference type="EC" id="2.7.7.7"/>
    </reaction>
</comment>
<protein>
    <recommendedName>
        <fullName evidence="15">DNA polymerase IV</fullName>
        <shortName evidence="15">Pol IV</shortName>
        <ecNumber evidence="15">2.7.7.7</ecNumber>
    </recommendedName>
</protein>
<dbReference type="InterPro" id="IPR043502">
    <property type="entry name" value="DNA/RNA_pol_sf"/>
</dbReference>